<dbReference type="InterPro" id="IPR002110">
    <property type="entry name" value="Ankyrin_rpt"/>
</dbReference>
<dbReference type="Pfam" id="PF12796">
    <property type="entry name" value="Ank_2"/>
    <property type="match status" value="1"/>
</dbReference>
<evidence type="ECO:0000256" key="12">
    <source>
        <dbReference type="ARBA" id="ARBA00023298"/>
    </source>
</evidence>
<comment type="similarity">
    <text evidence="13">Belongs to the cationic peptide 01 (latrotoxin) family. 03 (alpha-latrotoxin) subfamily.</text>
</comment>
<keyword evidence="10 16" id="KW-0040">ANK repeat</keyword>
<evidence type="ECO:0000256" key="8">
    <source>
        <dbReference type="ARBA" id="ARBA00022737"/>
    </source>
</evidence>
<keyword evidence="7" id="KW-0528">Neurotoxin</keyword>
<dbReference type="AlphaFoldDB" id="A0AAV1ZCS4"/>
<evidence type="ECO:0000256" key="14">
    <source>
        <dbReference type="ARBA" id="ARBA00049715"/>
    </source>
</evidence>
<evidence type="ECO:0000256" key="9">
    <source>
        <dbReference type="ARBA" id="ARBA00023028"/>
    </source>
</evidence>
<reference evidence="17 18" key="1">
    <citation type="submission" date="2024-04" db="EMBL/GenBank/DDBJ databases">
        <authorList>
            <person name="Rising A."/>
            <person name="Reimegard J."/>
            <person name="Sonavane S."/>
            <person name="Akerstrom W."/>
            <person name="Nylinder S."/>
            <person name="Hedman E."/>
            <person name="Kallberg Y."/>
        </authorList>
    </citation>
    <scope>NUCLEOTIDE SEQUENCE [LARGE SCALE GENOMIC DNA]</scope>
</reference>
<evidence type="ECO:0000256" key="16">
    <source>
        <dbReference type="PROSITE-ProRule" id="PRU00023"/>
    </source>
</evidence>
<keyword evidence="8" id="KW-0677">Repeat</keyword>
<dbReference type="SUPFAM" id="SSF48403">
    <property type="entry name" value="Ankyrin repeat"/>
    <property type="match status" value="1"/>
</dbReference>
<keyword evidence="9" id="KW-0638">Presynaptic neurotoxin</keyword>
<feature type="repeat" description="ANK" evidence="16">
    <location>
        <begin position="70"/>
        <end position="102"/>
    </location>
</feature>
<comment type="caution">
    <text evidence="17">The sequence shown here is derived from an EMBL/GenBank/DDBJ whole genome shotgun (WGS) entry which is preliminary data.</text>
</comment>
<keyword evidence="6" id="KW-0800">Toxin</keyword>
<accession>A0AAV1ZCS4</accession>
<keyword evidence="18" id="KW-1185">Reference proteome</keyword>
<gene>
    <name evidence="17" type="ORF">LARSCL_LOCUS4083</name>
</gene>
<evidence type="ECO:0000256" key="10">
    <source>
        <dbReference type="ARBA" id="ARBA00023043"/>
    </source>
</evidence>
<dbReference type="PANTHER" id="PTHR24198:SF165">
    <property type="entry name" value="ANKYRIN REPEAT-CONTAINING PROTEIN-RELATED"/>
    <property type="match status" value="1"/>
</dbReference>
<evidence type="ECO:0000313" key="17">
    <source>
        <dbReference type="EMBL" id="CAL1268270.1"/>
    </source>
</evidence>
<evidence type="ECO:0000256" key="1">
    <source>
        <dbReference type="ARBA" id="ARBA00004175"/>
    </source>
</evidence>
<keyword evidence="4" id="KW-0964">Secreted</keyword>
<protein>
    <recommendedName>
        <fullName evidence="15">Alpha-latrotoxin</fullName>
    </recommendedName>
</protein>
<evidence type="ECO:0000256" key="5">
    <source>
        <dbReference type="ARBA" id="ARBA00022537"/>
    </source>
</evidence>
<organism evidence="17 18">
    <name type="scientific">Larinioides sclopetarius</name>
    <dbReference type="NCBI Taxonomy" id="280406"/>
    <lineage>
        <taxon>Eukaryota</taxon>
        <taxon>Metazoa</taxon>
        <taxon>Ecdysozoa</taxon>
        <taxon>Arthropoda</taxon>
        <taxon>Chelicerata</taxon>
        <taxon>Arachnida</taxon>
        <taxon>Araneae</taxon>
        <taxon>Araneomorphae</taxon>
        <taxon>Entelegynae</taxon>
        <taxon>Araneoidea</taxon>
        <taxon>Araneidae</taxon>
        <taxon>Larinioides</taxon>
    </lineage>
</organism>
<evidence type="ECO:0000256" key="4">
    <source>
        <dbReference type="ARBA" id="ARBA00022525"/>
    </source>
</evidence>
<dbReference type="GO" id="GO:0005576">
    <property type="term" value="C:extracellular region"/>
    <property type="evidence" value="ECO:0007669"/>
    <property type="project" value="UniProtKB-SubCell"/>
</dbReference>
<evidence type="ECO:0000256" key="6">
    <source>
        <dbReference type="ARBA" id="ARBA00022656"/>
    </source>
</evidence>
<dbReference type="PROSITE" id="PS50297">
    <property type="entry name" value="ANK_REP_REGION"/>
    <property type="match status" value="2"/>
</dbReference>
<dbReference type="EMBL" id="CAXIEN010000032">
    <property type="protein sequence ID" value="CAL1268270.1"/>
    <property type="molecule type" value="Genomic_DNA"/>
</dbReference>
<sequence length="352" mass="39879">MSLTSPLNIALQRAVNTRNCNEVKILIAAGADVNHTVNRYLDTMLHKAKTAGIARDLLGYSANVNAKNLYEQTPLHSAAIEGKAEVVKTLLEHVANVDAKDSKEFTPLHYAVKRKHVESIKFLVMNNAIITSQHLTSAMLQDDLTSAKALIKYAVLRKCHDSFTKAIDLRAYYRMENFHLARTYKNDCCAEILRMKNEKMSDKVTLFEMIMSTCVPLESLYTDPEGMEKFTKRSFEVLAGSNYPQYRDVVIEKLRNKLQLSSLKKMLNLVQLSSVSTDSKEKKLITLNQDIISVLAKYLSKNDLFNLILASFEPIKFQTKSTEPKLKRTLMNISGPFATTSFAKRIKLIKFN</sequence>
<keyword evidence="11" id="KW-0472">Membrane</keyword>
<evidence type="ECO:0000256" key="3">
    <source>
        <dbReference type="ARBA" id="ARBA00022483"/>
    </source>
</evidence>
<keyword evidence="5" id="KW-1052">Target cell membrane</keyword>
<evidence type="ECO:0000256" key="2">
    <source>
        <dbReference type="ARBA" id="ARBA00004613"/>
    </source>
</evidence>
<dbReference type="GO" id="GO:0006887">
    <property type="term" value="P:exocytosis"/>
    <property type="evidence" value="ECO:0007669"/>
    <property type="project" value="UniProtKB-KW"/>
</dbReference>
<keyword evidence="3" id="KW-0268">Exocytosis</keyword>
<proteinExistence type="inferred from homology"/>
<dbReference type="Gene3D" id="1.25.40.20">
    <property type="entry name" value="Ankyrin repeat-containing domain"/>
    <property type="match status" value="1"/>
</dbReference>
<dbReference type="Proteomes" id="UP001497382">
    <property type="component" value="Unassembled WGS sequence"/>
</dbReference>
<evidence type="ECO:0000256" key="13">
    <source>
        <dbReference type="ARBA" id="ARBA00049657"/>
    </source>
</evidence>
<evidence type="ECO:0000256" key="15">
    <source>
        <dbReference type="ARBA" id="ARBA00049811"/>
    </source>
</evidence>
<keyword evidence="12" id="KW-1053">Target membrane</keyword>
<dbReference type="GO" id="GO:0090729">
    <property type="term" value="F:toxin activity"/>
    <property type="evidence" value="ECO:0007669"/>
    <property type="project" value="UniProtKB-KW"/>
</dbReference>
<dbReference type="PANTHER" id="PTHR24198">
    <property type="entry name" value="ANKYRIN REPEAT AND PROTEIN KINASE DOMAIN-CONTAINING PROTEIN"/>
    <property type="match status" value="1"/>
</dbReference>
<dbReference type="SMART" id="SM00248">
    <property type="entry name" value="ANK"/>
    <property type="match status" value="3"/>
</dbReference>
<dbReference type="PROSITE" id="PS50088">
    <property type="entry name" value="ANK_REPEAT"/>
    <property type="match status" value="2"/>
</dbReference>
<comment type="subunit">
    <text evidence="14">Homotetramer in membranes.</text>
</comment>
<dbReference type="InterPro" id="IPR036770">
    <property type="entry name" value="Ankyrin_rpt-contain_sf"/>
</dbReference>
<dbReference type="GO" id="GO:0044218">
    <property type="term" value="C:other organism cell membrane"/>
    <property type="evidence" value="ECO:0007669"/>
    <property type="project" value="UniProtKB-KW"/>
</dbReference>
<evidence type="ECO:0000256" key="11">
    <source>
        <dbReference type="ARBA" id="ARBA00023136"/>
    </source>
</evidence>
<name>A0AAV1ZCS4_9ARAC</name>
<evidence type="ECO:0000313" key="18">
    <source>
        <dbReference type="Proteomes" id="UP001497382"/>
    </source>
</evidence>
<dbReference type="GO" id="GO:0044231">
    <property type="term" value="C:host cell presynaptic membrane"/>
    <property type="evidence" value="ECO:0007669"/>
    <property type="project" value="UniProtKB-KW"/>
</dbReference>
<comment type="subcellular location">
    <subcellularLocation>
        <location evidence="2">Secreted</location>
    </subcellularLocation>
    <subcellularLocation>
        <location evidence="1">Target cell membrane</location>
    </subcellularLocation>
</comment>
<evidence type="ECO:0000256" key="7">
    <source>
        <dbReference type="ARBA" id="ARBA00022699"/>
    </source>
</evidence>
<feature type="repeat" description="ANK" evidence="16">
    <location>
        <begin position="103"/>
        <end position="135"/>
    </location>
</feature>